<proteinExistence type="inferred from homology"/>
<dbReference type="STRING" id="665118.SAMN02983003_0779"/>
<evidence type="ECO:0000313" key="8">
    <source>
        <dbReference type="Proteomes" id="UP000183447"/>
    </source>
</evidence>
<dbReference type="Pfam" id="PF01594">
    <property type="entry name" value="AI-2E_transport"/>
    <property type="match status" value="1"/>
</dbReference>
<feature type="transmembrane region" description="Helical" evidence="6">
    <location>
        <begin position="26"/>
        <end position="47"/>
    </location>
</feature>
<keyword evidence="3 6" id="KW-0812">Transmembrane</keyword>
<dbReference type="EMBL" id="FPKU01000001">
    <property type="protein sequence ID" value="SFZ81922.1"/>
    <property type="molecule type" value="Genomic_DNA"/>
</dbReference>
<evidence type="ECO:0000256" key="3">
    <source>
        <dbReference type="ARBA" id="ARBA00022692"/>
    </source>
</evidence>
<dbReference type="PANTHER" id="PTHR21716:SF16">
    <property type="entry name" value="BLL1467 PROTEIN"/>
    <property type="match status" value="1"/>
</dbReference>
<dbReference type="GO" id="GO:0055085">
    <property type="term" value="P:transmembrane transport"/>
    <property type="evidence" value="ECO:0007669"/>
    <property type="project" value="TreeGrafter"/>
</dbReference>
<dbReference type="RefSeq" id="WP_177282385.1">
    <property type="nucleotide sequence ID" value="NZ_FPKU01000001.1"/>
</dbReference>
<dbReference type="GO" id="GO:0016020">
    <property type="term" value="C:membrane"/>
    <property type="evidence" value="ECO:0007669"/>
    <property type="project" value="UniProtKB-SubCell"/>
</dbReference>
<feature type="transmembrane region" description="Helical" evidence="6">
    <location>
        <begin position="330"/>
        <end position="353"/>
    </location>
</feature>
<dbReference type="PANTHER" id="PTHR21716">
    <property type="entry name" value="TRANSMEMBRANE PROTEIN"/>
    <property type="match status" value="1"/>
</dbReference>
<organism evidence="7 8">
    <name type="scientific">Devosia enhydra</name>
    <dbReference type="NCBI Taxonomy" id="665118"/>
    <lineage>
        <taxon>Bacteria</taxon>
        <taxon>Pseudomonadati</taxon>
        <taxon>Pseudomonadota</taxon>
        <taxon>Alphaproteobacteria</taxon>
        <taxon>Hyphomicrobiales</taxon>
        <taxon>Devosiaceae</taxon>
        <taxon>Devosia</taxon>
    </lineage>
</organism>
<feature type="transmembrane region" description="Helical" evidence="6">
    <location>
        <begin position="254"/>
        <end position="280"/>
    </location>
</feature>
<sequence>MLRRTISPAHAMRLERMQASTNFERVLANAAQLSLVLIGFVVLLAALKTGQVILAPVSVAIVIGLMFGPVADMMEKRGVPPFLSAGVVVLLLLGLIAAGGFLFAGPLSEWIERAPAIWEKLRSELTTLRQPLEALGAIQQQVQGAIGGGGEGVTVTMADDGSAVRELAFLAPAVLAQIGIFLASLYFFMATRSDFRISVLSLCVTRRMRWRTAHVFRDVEQKVSKFLLSITMINAGVGVVTTLVMWALGVPSPMLWGALAFVANYIPFVGQFTMLVLLFAVGLGTRTGIEQAVIPVFAYWVVTLIESQLITPHVLGRTITLNPFMIFLSLAFWLWAWGPVGGVVAIPSLLILYSIVHHILPSRPLAVRKPKANARLLDREATKDERAAEAKLREAEAEVKAGEPALP</sequence>
<gene>
    <name evidence="7" type="ORF">SAMN02983003_0779</name>
</gene>
<keyword evidence="8" id="KW-1185">Reference proteome</keyword>
<dbReference type="AlphaFoldDB" id="A0A1K2HU86"/>
<evidence type="ECO:0000256" key="5">
    <source>
        <dbReference type="ARBA" id="ARBA00023136"/>
    </source>
</evidence>
<feature type="transmembrane region" description="Helical" evidence="6">
    <location>
        <begin position="82"/>
        <end position="104"/>
    </location>
</feature>
<reference evidence="7 8" key="1">
    <citation type="submission" date="2016-11" db="EMBL/GenBank/DDBJ databases">
        <authorList>
            <person name="Jaros S."/>
            <person name="Januszkiewicz K."/>
            <person name="Wedrychowicz H."/>
        </authorList>
    </citation>
    <scope>NUCLEOTIDE SEQUENCE [LARGE SCALE GENOMIC DNA]</scope>
    <source>
        <strain evidence="7 8">ATCC 23634</strain>
    </source>
</reference>
<comment type="subcellular location">
    <subcellularLocation>
        <location evidence="1">Membrane</location>
        <topology evidence="1">Multi-pass membrane protein</topology>
    </subcellularLocation>
</comment>
<feature type="transmembrane region" description="Helical" evidence="6">
    <location>
        <begin position="167"/>
        <end position="188"/>
    </location>
</feature>
<evidence type="ECO:0000313" key="7">
    <source>
        <dbReference type="EMBL" id="SFZ81922.1"/>
    </source>
</evidence>
<feature type="transmembrane region" description="Helical" evidence="6">
    <location>
        <begin position="226"/>
        <end position="248"/>
    </location>
</feature>
<evidence type="ECO:0000256" key="4">
    <source>
        <dbReference type="ARBA" id="ARBA00022989"/>
    </source>
</evidence>
<accession>A0A1K2HU86</accession>
<evidence type="ECO:0000256" key="1">
    <source>
        <dbReference type="ARBA" id="ARBA00004141"/>
    </source>
</evidence>
<feature type="transmembrane region" description="Helical" evidence="6">
    <location>
        <begin position="292"/>
        <end position="310"/>
    </location>
</feature>
<keyword evidence="5 6" id="KW-0472">Membrane</keyword>
<evidence type="ECO:0000256" key="2">
    <source>
        <dbReference type="ARBA" id="ARBA00009773"/>
    </source>
</evidence>
<feature type="transmembrane region" description="Helical" evidence="6">
    <location>
        <begin position="53"/>
        <end position="70"/>
    </location>
</feature>
<dbReference type="InterPro" id="IPR002549">
    <property type="entry name" value="AI-2E-like"/>
</dbReference>
<evidence type="ECO:0000256" key="6">
    <source>
        <dbReference type="SAM" id="Phobius"/>
    </source>
</evidence>
<comment type="similarity">
    <text evidence="2">Belongs to the autoinducer-2 exporter (AI-2E) (TC 2.A.86) family.</text>
</comment>
<name>A0A1K2HU86_9HYPH</name>
<protein>
    <submittedName>
        <fullName evidence="7">Predicted PurR-regulated permease PerM</fullName>
    </submittedName>
</protein>
<keyword evidence="4 6" id="KW-1133">Transmembrane helix</keyword>
<dbReference type="Proteomes" id="UP000183447">
    <property type="component" value="Unassembled WGS sequence"/>
</dbReference>